<dbReference type="Pfam" id="PF03374">
    <property type="entry name" value="ANT"/>
    <property type="match status" value="1"/>
</dbReference>
<sequence length="262" mass="28933">MSEIQLFDSPEFGAVRAMVDEGGTELFCAKDVAMALGYANPNKAVRDHCKGGTKRYPLETPGGTQEARFIAEPDVFRLIVSSKLPTAQKFEAWLFEEVLPAIRKRWAYVADVPGETTEELLARALLAASDAMERQKARIESLEGENERMRPKALFADAVSTSDSCMLIGQFAKLLRQNGVKGMGQNRLFAWMRDNGYLGKSGGNRNVPLQKYVEQGLFRVKETAVTHSDGHVSVNLTTKLTGKGQTYFAQKFLGAGQSVIEF</sequence>
<evidence type="ECO:0000313" key="3">
    <source>
        <dbReference type="Proteomes" id="UP000530850"/>
    </source>
</evidence>
<evidence type="ECO:0000259" key="1">
    <source>
        <dbReference type="PROSITE" id="PS51750"/>
    </source>
</evidence>
<dbReference type="InterPro" id="IPR003497">
    <property type="entry name" value="BRO_N_domain"/>
</dbReference>
<proteinExistence type="predicted"/>
<dbReference type="InterPro" id="IPR005039">
    <property type="entry name" value="Ant_C"/>
</dbReference>
<dbReference type="GeneID" id="93356955"/>
<dbReference type="PROSITE" id="PS51750">
    <property type="entry name" value="BRO_N"/>
    <property type="match status" value="1"/>
</dbReference>
<evidence type="ECO:0000313" key="2">
    <source>
        <dbReference type="EMBL" id="MBB3171768.1"/>
    </source>
</evidence>
<gene>
    <name evidence="2" type="ORF">FHR31_001594</name>
</gene>
<organism evidence="2 3">
    <name type="scientific">Parvibacter caecicola</name>
    <dbReference type="NCBI Taxonomy" id="747645"/>
    <lineage>
        <taxon>Bacteria</taxon>
        <taxon>Bacillati</taxon>
        <taxon>Actinomycetota</taxon>
        <taxon>Coriobacteriia</taxon>
        <taxon>Coriobacteriales</taxon>
        <taxon>Coriobacteriaceae</taxon>
        <taxon>Parvibacter</taxon>
    </lineage>
</organism>
<dbReference type="RefSeq" id="WP_211329077.1">
    <property type="nucleotide sequence ID" value="NZ_JACHYA010000005.1"/>
</dbReference>
<dbReference type="Pfam" id="PF02498">
    <property type="entry name" value="Bro-N"/>
    <property type="match status" value="1"/>
</dbReference>
<dbReference type="EMBL" id="JACHYA010000005">
    <property type="protein sequence ID" value="MBB3171768.1"/>
    <property type="molecule type" value="Genomic_DNA"/>
</dbReference>
<accession>A0A7W5GQZ8</accession>
<dbReference type="PANTHER" id="PTHR36180:SF2">
    <property type="entry name" value="BRO FAMILY PROTEIN"/>
    <property type="match status" value="1"/>
</dbReference>
<comment type="caution">
    <text evidence="2">The sequence shown here is derived from an EMBL/GenBank/DDBJ whole genome shotgun (WGS) entry which is preliminary data.</text>
</comment>
<reference evidence="2 3" key="1">
    <citation type="submission" date="2020-08" db="EMBL/GenBank/DDBJ databases">
        <title>Sequencing the genomes of 1000 actinobacteria strains.</title>
        <authorList>
            <person name="Klenk H.-P."/>
        </authorList>
    </citation>
    <scope>NUCLEOTIDE SEQUENCE [LARGE SCALE GENOMIC DNA]</scope>
    <source>
        <strain evidence="2 3">DSM 22242</strain>
    </source>
</reference>
<dbReference type="SMART" id="SM01040">
    <property type="entry name" value="Bro-N"/>
    <property type="match status" value="1"/>
</dbReference>
<name>A0A7W5GQZ8_9ACTN</name>
<dbReference type="Proteomes" id="UP000530850">
    <property type="component" value="Unassembled WGS sequence"/>
</dbReference>
<dbReference type="AlphaFoldDB" id="A0A7W5GQZ8"/>
<dbReference type="GO" id="GO:0003677">
    <property type="term" value="F:DNA binding"/>
    <property type="evidence" value="ECO:0007669"/>
    <property type="project" value="InterPro"/>
</dbReference>
<protein>
    <submittedName>
        <fullName evidence="2">Anti-repressor protein</fullName>
    </submittedName>
</protein>
<dbReference type="PANTHER" id="PTHR36180">
    <property type="entry name" value="DNA-BINDING PROTEIN-RELATED-RELATED"/>
    <property type="match status" value="1"/>
</dbReference>
<feature type="domain" description="Bro-N" evidence="1">
    <location>
        <begin position="1"/>
        <end position="106"/>
    </location>
</feature>